<sequence>MQLATVWNQHIQHATVRPLTHDDDDLIYRFQSAHPDYYEHFQDHPVTRREAIQDLDDVPVNATADQKAYLGVFEDDQLVLIVDLIIDYPLPSLVWLGLWMPEKTLSADRCAELYQSLVTTLRAADAVQLQLSVFMGDRSAPAFWTGQGLTKVQTTTVVRGDRTANVTIYQDKFAR</sequence>
<reference evidence="1 2" key="1">
    <citation type="journal article" date="2015" name="Genome Announc.">
        <title>Expanding the biotechnology potential of lactobacilli through comparative genomics of 213 strains and associated genera.</title>
        <authorList>
            <person name="Sun Z."/>
            <person name="Harris H.M."/>
            <person name="McCann A."/>
            <person name="Guo C."/>
            <person name="Argimon S."/>
            <person name="Zhang W."/>
            <person name="Yang X."/>
            <person name="Jeffery I.B."/>
            <person name="Cooney J.C."/>
            <person name="Kagawa T.F."/>
            <person name="Liu W."/>
            <person name="Song Y."/>
            <person name="Salvetti E."/>
            <person name="Wrobel A."/>
            <person name="Rasinkangas P."/>
            <person name="Parkhill J."/>
            <person name="Rea M.C."/>
            <person name="O'Sullivan O."/>
            <person name="Ritari J."/>
            <person name="Douillard F.P."/>
            <person name="Paul Ross R."/>
            <person name="Yang R."/>
            <person name="Briner A.E."/>
            <person name="Felis G.E."/>
            <person name="de Vos W.M."/>
            <person name="Barrangou R."/>
            <person name="Klaenhammer T.R."/>
            <person name="Caufield P.W."/>
            <person name="Cui Y."/>
            <person name="Zhang H."/>
            <person name="O'Toole P.W."/>
        </authorList>
    </citation>
    <scope>NUCLEOTIDE SEQUENCE [LARGE SCALE GENOMIC DNA]</scope>
    <source>
        <strain evidence="1 2">DSM 19117</strain>
    </source>
</reference>
<evidence type="ECO:0000313" key="2">
    <source>
        <dbReference type="Proteomes" id="UP000051162"/>
    </source>
</evidence>
<dbReference type="AlphaFoldDB" id="A0A0R1K840"/>
<keyword evidence="1" id="KW-0808">Transferase</keyword>
<evidence type="ECO:0000313" key="1">
    <source>
        <dbReference type="EMBL" id="KRK76106.1"/>
    </source>
</evidence>
<name>A0A0R1K840_9LACO</name>
<dbReference type="Gene3D" id="3.40.630.30">
    <property type="match status" value="1"/>
</dbReference>
<gene>
    <name evidence="1" type="ORF">FD30_GL001582</name>
</gene>
<dbReference type="GO" id="GO:0016740">
    <property type="term" value="F:transferase activity"/>
    <property type="evidence" value="ECO:0007669"/>
    <property type="project" value="UniProtKB-KW"/>
</dbReference>
<dbReference type="EMBL" id="AZDT01000025">
    <property type="protein sequence ID" value="KRK76106.1"/>
    <property type="molecule type" value="Genomic_DNA"/>
</dbReference>
<protein>
    <submittedName>
        <fullName evidence="1">Acetyltransferase</fullName>
    </submittedName>
</protein>
<dbReference type="PATRIC" id="fig|1423773.3.peg.1625"/>
<dbReference type="InterPro" id="IPR016181">
    <property type="entry name" value="Acyl_CoA_acyltransferase"/>
</dbReference>
<accession>A0A0R1K840</accession>
<organism evidence="1 2">
    <name type="scientific">Levilactobacillus namurensis DSM 19117</name>
    <dbReference type="NCBI Taxonomy" id="1423773"/>
    <lineage>
        <taxon>Bacteria</taxon>
        <taxon>Bacillati</taxon>
        <taxon>Bacillota</taxon>
        <taxon>Bacilli</taxon>
        <taxon>Lactobacillales</taxon>
        <taxon>Lactobacillaceae</taxon>
        <taxon>Levilactobacillus</taxon>
    </lineage>
</organism>
<proteinExistence type="predicted"/>
<dbReference type="SUPFAM" id="SSF55729">
    <property type="entry name" value="Acyl-CoA N-acyltransferases (Nat)"/>
    <property type="match status" value="1"/>
</dbReference>
<comment type="caution">
    <text evidence="1">The sequence shown here is derived from an EMBL/GenBank/DDBJ whole genome shotgun (WGS) entry which is preliminary data.</text>
</comment>
<dbReference type="STRING" id="1423773.FD30_GL001582"/>
<keyword evidence="2" id="KW-1185">Reference proteome</keyword>
<dbReference type="RefSeq" id="WP_056944110.1">
    <property type="nucleotide sequence ID" value="NZ_AZDT01000025.1"/>
</dbReference>
<dbReference type="GeneID" id="84782916"/>
<dbReference type="Proteomes" id="UP000051162">
    <property type="component" value="Unassembled WGS sequence"/>
</dbReference>
<dbReference type="OrthoDB" id="9782266at2"/>